<dbReference type="InterPro" id="IPR011989">
    <property type="entry name" value="ARM-like"/>
</dbReference>
<name>A0AAD9NDI3_9ANNE</name>
<feature type="compositionally biased region" description="Basic and acidic residues" evidence="1">
    <location>
        <begin position="384"/>
        <end position="409"/>
    </location>
</feature>
<feature type="compositionally biased region" description="Basic and acidic residues" evidence="1">
    <location>
        <begin position="175"/>
        <end position="184"/>
    </location>
</feature>
<dbReference type="InterPro" id="IPR024395">
    <property type="entry name" value="CLASP_N_dom"/>
</dbReference>
<dbReference type="Pfam" id="PF12348">
    <property type="entry name" value="CLASP_N"/>
    <property type="match status" value="1"/>
</dbReference>
<feature type="region of interest" description="Disordered" evidence="1">
    <location>
        <begin position="423"/>
        <end position="528"/>
    </location>
</feature>
<evidence type="ECO:0000259" key="2">
    <source>
        <dbReference type="SMART" id="SM01349"/>
    </source>
</evidence>
<dbReference type="AlphaFoldDB" id="A0AAD9NDI3"/>
<feature type="region of interest" description="Disordered" evidence="1">
    <location>
        <begin position="261"/>
        <end position="280"/>
    </location>
</feature>
<feature type="compositionally biased region" description="Acidic residues" evidence="1">
    <location>
        <begin position="102"/>
        <end position="119"/>
    </location>
</feature>
<dbReference type="SUPFAM" id="SSF48371">
    <property type="entry name" value="ARM repeat"/>
    <property type="match status" value="1"/>
</dbReference>
<feature type="compositionally biased region" description="Polar residues" evidence="1">
    <location>
        <begin position="31"/>
        <end position="49"/>
    </location>
</feature>
<dbReference type="InterPro" id="IPR034085">
    <property type="entry name" value="TOG"/>
</dbReference>
<feature type="domain" description="TOG" evidence="2">
    <location>
        <begin position="804"/>
        <end position="1032"/>
    </location>
</feature>
<feature type="region of interest" description="Disordered" evidence="1">
    <location>
        <begin position="317"/>
        <end position="409"/>
    </location>
</feature>
<keyword evidence="4" id="KW-1185">Reference proteome</keyword>
<evidence type="ECO:0000256" key="1">
    <source>
        <dbReference type="SAM" id="MobiDB-lite"/>
    </source>
</evidence>
<dbReference type="EMBL" id="JAODUP010000043">
    <property type="protein sequence ID" value="KAK2166030.1"/>
    <property type="molecule type" value="Genomic_DNA"/>
</dbReference>
<feature type="compositionally biased region" description="Pro residues" evidence="1">
    <location>
        <begin position="504"/>
        <end position="513"/>
    </location>
</feature>
<dbReference type="SMART" id="SM01349">
    <property type="entry name" value="TOG"/>
    <property type="match status" value="2"/>
</dbReference>
<reference evidence="3" key="1">
    <citation type="journal article" date="2023" name="Mol. Biol. Evol.">
        <title>Third-Generation Sequencing Reveals the Adaptive Role of the Epigenome in Three Deep-Sea Polychaetes.</title>
        <authorList>
            <person name="Perez M."/>
            <person name="Aroh O."/>
            <person name="Sun Y."/>
            <person name="Lan Y."/>
            <person name="Juniper S.K."/>
            <person name="Young C.R."/>
            <person name="Angers B."/>
            <person name="Qian P.Y."/>
        </authorList>
    </citation>
    <scope>NUCLEOTIDE SEQUENCE</scope>
    <source>
        <strain evidence="3">P08H-3</strain>
    </source>
</reference>
<feature type="region of interest" description="Disordered" evidence="1">
    <location>
        <begin position="28"/>
        <end position="120"/>
    </location>
</feature>
<feature type="region of interest" description="Disordered" evidence="1">
    <location>
        <begin position="145"/>
        <end position="205"/>
    </location>
</feature>
<accession>A0AAD9NDI3</accession>
<feature type="compositionally biased region" description="Basic and acidic residues" evidence="1">
    <location>
        <begin position="423"/>
        <end position="461"/>
    </location>
</feature>
<proteinExistence type="predicted"/>
<feature type="compositionally biased region" description="Polar residues" evidence="1">
    <location>
        <begin position="327"/>
        <end position="348"/>
    </location>
</feature>
<feature type="compositionally biased region" description="Polar residues" evidence="1">
    <location>
        <begin position="465"/>
        <end position="482"/>
    </location>
</feature>
<dbReference type="PANTHER" id="PTHR21567:SF87">
    <property type="entry name" value="CRESCERIN-LIKE PROTEIN CHE-12"/>
    <property type="match status" value="1"/>
</dbReference>
<dbReference type="GO" id="GO:0005929">
    <property type="term" value="C:cilium"/>
    <property type="evidence" value="ECO:0007669"/>
    <property type="project" value="TreeGrafter"/>
</dbReference>
<feature type="region of interest" description="Disordered" evidence="1">
    <location>
        <begin position="758"/>
        <end position="809"/>
    </location>
</feature>
<feature type="compositionally biased region" description="Polar residues" evidence="1">
    <location>
        <begin position="196"/>
        <end position="205"/>
    </location>
</feature>
<dbReference type="GO" id="GO:0008017">
    <property type="term" value="F:microtubule binding"/>
    <property type="evidence" value="ECO:0007669"/>
    <property type="project" value="TreeGrafter"/>
</dbReference>
<dbReference type="InterPro" id="IPR016024">
    <property type="entry name" value="ARM-type_fold"/>
</dbReference>
<feature type="compositionally biased region" description="Polar residues" evidence="1">
    <location>
        <begin position="781"/>
        <end position="803"/>
    </location>
</feature>
<dbReference type="Gene3D" id="1.25.10.10">
    <property type="entry name" value="Leucine-rich Repeat Variant"/>
    <property type="match status" value="2"/>
</dbReference>
<dbReference type="GO" id="GO:0005881">
    <property type="term" value="C:cytoplasmic microtubule"/>
    <property type="evidence" value="ECO:0007669"/>
    <property type="project" value="TreeGrafter"/>
</dbReference>
<dbReference type="PANTHER" id="PTHR21567">
    <property type="entry name" value="CLASP"/>
    <property type="match status" value="1"/>
</dbReference>
<comment type="caution">
    <text evidence="3">The sequence shown here is derived from an EMBL/GenBank/DDBJ whole genome shotgun (WGS) entry which is preliminary data.</text>
</comment>
<evidence type="ECO:0000313" key="4">
    <source>
        <dbReference type="Proteomes" id="UP001208570"/>
    </source>
</evidence>
<dbReference type="GO" id="GO:0000226">
    <property type="term" value="P:microtubule cytoskeleton organization"/>
    <property type="evidence" value="ECO:0007669"/>
    <property type="project" value="TreeGrafter"/>
</dbReference>
<feature type="compositionally biased region" description="Polar residues" evidence="1">
    <location>
        <begin position="146"/>
        <end position="164"/>
    </location>
</feature>
<organism evidence="3 4">
    <name type="scientific">Paralvinella palmiformis</name>
    <dbReference type="NCBI Taxonomy" id="53620"/>
    <lineage>
        <taxon>Eukaryota</taxon>
        <taxon>Metazoa</taxon>
        <taxon>Spiralia</taxon>
        <taxon>Lophotrochozoa</taxon>
        <taxon>Annelida</taxon>
        <taxon>Polychaeta</taxon>
        <taxon>Sedentaria</taxon>
        <taxon>Canalipalpata</taxon>
        <taxon>Terebellida</taxon>
        <taxon>Terebelliformia</taxon>
        <taxon>Alvinellidae</taxon>
        <taxon>Paralvinella</taxon>
    </lineage>
</organism>
<dbReference type="Proteomes" id="UP001208570">
    <property type="component" value="Unassembled WGS sequence"/>
</dbReference>
<feature type="domain" description="TOG" evidence="2">
    <location>
        <begin position="529"/>
        <end position="764"/>
    </location>
</feature>
<gene>
    <name evidence="3" type="ORF">LSH36_43g02057</name>
</gene>
<protein>
    <recommendedName>
        <fullName evidence="2">TOG domain-containing protein</fullName>
    </recommendedName>
</protein>
<evidence type="ECO:0000313" key="3">
    <source>
        <dbReference type="EMBL" id="KAK2166030.1"/>
    </source>
</evidence>
<sequence>MVQNEVTTWTPPITRLTGSYQKIHRNKYHHQTSAGEPTSYSVSDGSNSTEHGKVDNSPIPIKPALVRGVSSKRKVPPIPLENNNKDLRDEELFETTRNNLFTDDDGADDEDDEDDDDSDLEYKMSNSLRMIHNSASRKKIVKTVQPLEQQHVPSSLGNQTSPSEENNKGHKIKKKPDMPFETKPRIARKSNPPSPKTDQAPLSSISKSNVFNHDTKTHSEFKPHGGVTFHKTSSLEVELVGHGYTEDSQNNDTRTTATTVTAAPAQHGPKNKDIKKPHNNTKSVLSPLGLASLSTFGQSEVDDDWLPGGVVGRGMFEVSPHSGEHTLGSNTSWQSGQMSSQSDTNRNLPQGVYGVKVKTTSQGQASDDSDDDGDDVGSIAISKTTKERMAQKYRQKQEEAERKHANHERVELRAVTNDLAQKTRELEQKKKQEELRIKREKERQQEKLRKLSNNNKEEEIKGLSISGSSQHSGANQNSSVLPSNGIGHKRTVNKNISPSKPKPRPPPVPPEQPSHPSSAKSGEPEPTEELRAFNDPYAAYTEAMKMISKEQWDIKYTGINNIRRLVVHHPDMIVQNLHAVNVAIIQEVKNLRSQVSRLAIVCLGEMYTYLKKLMDLDVDQIARVLLAKNGESSGFIRADVDHAVAAMVDNVTPQRAMVALINGGTSHKNVPVRKCAAYHLVSVAERMGPGRILSGVKDLTDKILPVATQFLLDPNPEVRYNGQRILYGLMSHEEFDKMMNKYVSATTLRNVKDKLEVLKKKGLTDPPSESSSARSRRSGQGVRTNSRGHSAVSDHTSQNSASSKKVVRTDEATMEEIKTMCAMMAANDWRDRQKGIQQLIDMTQYNFSAVANNVVKVFDKFIPCLKDSNSKVNLFALQGMMKLVPALKDHLVAVTTLSIQTVASNLSSKNNDIYTAATTVLDIFMEHLDPVLLLHPFANQAQAGNARIKPDMINRVAFLTNEVYPKKPKQVILHVLPLLWHLLGSTPSSGAVPGGTGNLRSAISALVQTLYSCMGQSLLDSANTTSNVTMRMKQTLQDMVENP</sequence>